<dbReference type="EMBL" id="AP019695">
    <property type="protein sequence ID" value="BBK21371.1"/>
    <property type="molecule type" value="Genomic_DNA"/>
</dbReference>
<sequence length="97" mass="10760">MTTLTEDLKKLILAGIGAAAVTAEKSKEMIDQLVEKGELTVEQGKVLNEELKHTIKEKLTPAPDTETILQNLDTMSVEDLAKLKEKIEQLQKADNEE</sequence>
<evidence type="ECO:0008006" key="3">
    <source>
        <dbReference type="Google" id="ProtNLM"/>
    </source>
</evidence>
<protein>
    <recommendedName>
        <fullName evidence="3">Aspartyl beta-hydroxylase</fullName>
    </recommendedName>
</protein>
<name>A0A6N4TFG5_9FIRM</name>
<keyword evidence="2" id="KW-1185">Reference proteome</keyword>
<organism evidence="1 2">
    <name type="scientific">Amedibacterium intestinale</name>
    <dbReference type="NCBI Taxonomy" id="2583452"/>
    <lineage>
        <taxon>Bacteria</taxon>
        <taxon>Bacillati</taxon>
        <taxon>Bacillota</taxon>
        <taxon>Erysipelotrichia</taxon>
        <taxon>Erysipelotrichales</taxon>
        <taxon>Erysipelotrichaceae</taxon>
        <taxon>Amedibacterium</taxon>
    </lineage>
</organism>
<proteinExistence type="predicted"/>
<gene>
    <name evidence="1" type="ORF">Aargi30884_02740</name>
</gene>
<evidence type="ECO:0000313" key="1">
    <source>
        <dbReference type="EMBL" id="BBK21371.1"/>
    </source>
</evidence>
<dbReference type="AlphaFoldDB" id="A0A6N4TFG5"/>
<reference evidence="2" key="1">
    <citation type="submission" date="2019-05" db="EMBL/GenBank/DDBJ databases">
        <title>Complete genome sequencing of Absiella argi strain JCM 30884.</title>
        <authorList>
            <person name="Sakamoto M."/>
            <person name="Murakami T."/>
            <person name="Mori H."/>
        </authorList>
    </citation>
    <scope>NUCLEOTIDE SEQUENCE [LARGE SCALE GENOMIC DNA]</scope>
    <source>
        <strain evidence="2">JCM 30884</strain>
    </source>
</reference>
<dbReference type="KEGG" id="aarg:Aargi30884_02740"/>
<dbReference type="RefSeq" id="WP_115714586.1">
    <property type="nucleotide sequence ID" value="NZ_AP019695.1"/>
</dbReference>
<evidence type="ECO:0000313" key="2">
    <source>
        <dbReference type="Proteomes" id="UP000464754"/>
    </source>
</evidence>
<accession>A0A6N4TFG5</accession>
<dbReference type="Proteomes" id="UP000464754">
    <property type="component" value="Chromosome"/>
</dbReference>